<evidence type="ECO:0000313" key="1">
    <source>
        <dbReference type="EMBL" id="KAJ0197159.1"/>
    </source>
</evidence>
<reference evidence="1 2" key="1">
    <citation type="journal article" date="2017" name="Nat. Commun.">
        <title>Genome assembly with in vitro proximity ligation data and whole-genome triplication in lettuce.</title>
        <authorList>
            <person name="Reyes-Chin-Wo S."/>
            <person name="Wang Z."/>
            <person name="Yang X."/>
            <person name="Kozik A."/>
            <person name="Arikit S."/>
            <person name="Song C."/>
            <person name="Xia L."/>
            <person name="Froenicke L."/>
            <person name="Lavelle D.O."/>
            <person name="Truco M.J."/>
            <person name="Xia R."/>
            <person name="Zhu S."/>
            <person name="Xu C."/>
            <person name="Xu H."/>
            <person name="Xu X."/>
            <person name="Cox K."/>
            <person name="Korf I."/>
            <person name="Meyers B.C."/>
            <person name="Michelmore R.W."/>
        </authorList>
    </citation>
    <scope>NUCLEOTIDE SEQUENCE [LARGE SCALE GENOMIC DNA]</scope>
    <source>
        <strain evidence="2">cv. Salinas</strain>
        <tissue evidence="1">Seedlings</tissue>
    </source>
</reference>
<keyword evidence="2" id="KW-1185">Reference proteome</keyword>
<evidence type="ECO:0000313" key="2">
    <source>
        <dbReference type="Proteomes" id="UP000235145"/>
    </source>
</evidence>
<gene>
    <name evidence="1" type="ORF">LSAT_V11C700372100</name>
</gene>
<name>A0A9R1V1G6_LACSA</name>
<proteinExistence type="predicted"/>
<dbReference type="AlphaFoldDB" id="A0A9R1V1G6"/>
<organism evidence="1 2">
    <name type="scientific">Lactuca sativa</name>
    <name type="common">Garden lettuce</name>
    <dbReference type="NCBI Taxonomy" id="4236"/>
    <lineage>
        <taxon>Eukaryota</taxon>
        <taxon>Viridiplantae</taxon>
        <taxon>Streptophyta</taxon>
        <taxon>Embryophyta</taxon>
        <taxon>Tracheophyta</taxon>
        <taxon>Spermatophyta</taxon>
        <taxon>Magnoliopsida</taxon>
        <taxon>eudicotyledons</taxon>
        <taxon>Gunneridae</taxon>
        <taxon>Pentapetalae</taxon>
        <taxon>asterids</taxon>
        <taxon>campanulids</taxon>
        <taxon>Asterales</taxon>
        <taxon>Asteraceae</taxon>
        <taxon>Cichorioideae</taxon>
        <taxon>Cichorieae</taxon>
        <taxon>Lactucinae</taxon>
        <taxon>Lactuca</taxon>
    </lineage>
</organism>
<protein>
    <submittedName>
        <fullName evidence="1">Uncharacterized protein</fullName>
    </submittedName>
</protein>
<comment type="caution">
    <text evidence="1">The sequence shown here is derived from an EMBL/GenBank/DDBJ whole genome shotgun (WGS) entry which is preliminary data.</text>
</comment>
<sequence>MVNSKKSNIKYQRKEGIQELQVVVSSKSWVALQKYLEVRKLSEDRFGGLHKMSVVQKKWTGVHEDYLLEGKQRTSVRRFASGWKSPCRIRKDRVHDVNPYGSRRELGKSENITLQLGEFFEQKKSS</sequence>
<dbReference type="EMBL" id="NBSK02000007">
    <property type="protein sequence ID" value="KAJ0197159.1"/>
    <property type="molecule type" value="Genomic_DNA"/>
</dbReference>
<accession>A0A9R1V1G6</accession>
<dbReference type="Proteomes" id="UP000235145">
    <property type="component" value="Unassembled WGS sequence"/>
</dbReference>